<evidence type="ECO:0000313" key="3">
    <source>
        <dbReference type="EMBL" id="MDL0088114.1"/>
    </source>
</evidence>
<dbReference type="Proteomes" id="UP001173801">
    <property type="component" value="Unassembled WGS sequence"/>
</dbReference>
<evidence type="ECO:0000313" key="4">
    <source>
        <dbReference type="Proteomes" id="UP001173801"/>
    </source>
</evidence>
<dbReference type="EMBL" id="JANURM010000001">
    <property type="protein sequence ID" value="MDL0088114.1"/>
    <property type="molecule type" value="Genomic_DNA"/>
</dbReference>
<feature type="transmembrane region" description="Helical" evidence="1">
    <location>
        <begin position="12"/>
        <end position="30"/>
    </location>
</feature>
<evidence type="ECO:0000256" key="1">
    <source>
        <dbReference type="SAM" id="Phobius"/>
    </source>
</evidence>
<keyword evidence="1" id="KW-0812">Transmembrane</keyword>
<gene>
    <name evidence="2" type="ORF">NYG85_00745</name>
    <name evidence="3" type="ORF">NYG85_01820</name>
</gene>
<reference evidence="2" key="2">
    <citation type="journal article" date="2023" name="Microorganisms">
        <title>Isolation and Genomic Characteristics of Cat-Borne Campylobacter felis sp. nov. and Sheep-Borne Campylobacter ovis sp. nov.</title>
        <authorList>
            <person name="Wang H."/>
            <person name="Li Y."/>
            <person name="Gu Y."/>
            <person name="Zhou G."/>
            <person name="Chen X."/>
            <person name="Zhang X."/>
            <person name="Shao Z."/>
            <person name="Zhang J."/>
            <person name="Zhang M."/>
        </authorList>
    </citation>
    <scope>NUCLEOTIDE SEQUENCE</scope>
    <source>
        <strain evidence="2">PS10</strain>
    </source>
</reference>
<dbReference type="RefSeq" id="WP_284936656.1">
    <property type="nucleotide sequence ID" value="NZ_JANURM010000001.1"/>
</dbReference>
<comment type="caution">
    <text evidence="2">The sequence shown here is derived from an EMBL/GenBank/DDBJ whole genome shotgun (WGS) entry which is preliminary data.</text>
</comment>
<evidence type="ECO:0000313" key="2">
    <source>
        <dbReference type="EMBL" id="MDL0087903.1"/>
    </source>
</evidence>
<keyword evidence="4" id="KW-1185">Reference proteome</keyword>
<organism evidence="2 4">
    <name type="scientific">Campylobacter gastrosuis</name>
    <dbReference type="NCBI Taxonomy" id="2974576"/>
    <lineage>
        <taxon>Bacteria</taxon>
        <taxon>Pseudomonadati</taxon>
        <taxon>Campylobacterota</taxon>
        <taxon>Epsilonproteobacteria</taxon>
        <taxon>Campylobacterales</taxon>
        <taxon>Campylobacteraceae</taxon>
        <taxon>Campylobacter</taxon>
    </lineage>
</organism>
<accession>A0ABT7HMQ8</accession>
<sequence length="75" mass="8642">MQTLNEAKRKLTMLKVWLVVIIDAFIGVIIWAVDKFEISENILISLVFCLLIILLLIFIFLVKKANNIIKEIGKI</sequence>
<feature type="transmembrane region" description="Helical" evidence="1">
    <location>
        <begin position="42"/>
        <end position="62"/>
    </location>
</feature>
<name>A0ABT7HMQ8_9BACT</name>
<protein>
    <submittedName>
        <fullName evidence="2">Uncharacterized protein</fullName>
    </submittedName>
</protein>
<keyword evidence="1" id="KW-1133">Transmembrane helix</keyword>
<keyword evidence="1" id="KW-0472">Membrane</keyword>
<dbReference type="EMBL" id="JANURM010000001">
    <property type="protein sequence ID" value="MDL0087903.1"/>
    <property type="molecule type" value="Genomic_DNA"/>
</dbReference>
<reference evidence="2" key="1">
    <citation type="submission" date="2022-08" db="EMBL/GenBank/DDBJ databases">
        <authorList>
            <person name="Wang H."/>
        </authorList>
    </citation>
    <scope>NUCLEOTIDE SEQUENCE</scope>
    <source>
        <strain evidence="2">PS10</strain>
    </source>
</reference>
<proteinExistence type="predicted"/>